<dbReference type="InterPro" id="IPR038765">
    <property type="entry name" value="Papain-like_cys_pep_sf"/>
</dbReference>
<gene>
    <name evidence="6" type="ORF">OXX778_LOCUS9429</name>
</gene>
<accession>A0A813WNU9</accession>
<evidence type="ECO:0000313" key="6">
    <source>
        <dbReference type="EMBL" id="CAF0860810.1"/>
    </source>
</evidence>
<dbReference type="PROSITE" id="PS50600">
    <property type="entry name" value="ULP_PROTEASE"/>
    <property type="match status" value="1"/>
</dbReference>
<feature type="region of interest" description="Disordered" evidence="4">
    <location>
        <begin position="35"/>
        <end position="57"/>
    </location>
</feature>
<comment type="caution">
    <text evidence="6">The sequence shown here is derived from an EMBL/GenBank/DDBJ whole genome shotgun (WGS) entry which is preliminary data.</text>
</comment>
<dbReference type="InterPro" id="IPR003653">
    <property type="entry name" value="Peptidase_C48_C"/>
</dbReference>
<dbReference type="EMBL" id="CAJNOC010001390">
    <property type="protein sequence ID" value="CAF0860810.1"/>
    <property type="molecule type" value="Genomic_DNA"/>
</dbReference>
<dbReference type="Proteomes" id="UP000663879">
    <property type="component" value="Unassembled WGS sequence"/>
</dbReference>
<keyword evidence="3" id="KW-0378">Hydrolase</keyword>
<feature type="domain" description="Ubiquitin-like protease family profile" evidence="5">
    <location>
        <begin position="90"/>
        <end position="214"/>
    </location>
</feature>
<proteinExistence type="inferred from homology"/>
<evidence type="ECO:0000256" key="3">
    <source>
        <dbReference type="ARBA" id="ARBA00022801"/>
    </source>
</evidence>
<dbReference type="Pfam" id="PF02902">
    <property type="entry name" value="Peptidase_C48"/>
    <property type="match status" value="1"/>
</dbReference>
<evidence type="ECO:0000256" key="1">
    <source>
        <dbReference type="ARBA" id="ARBA00005234"/>
    </source>
</evidence>
<reference evidence="6" key="1">
    <citation type="submission" date="2021-02" db="EMBL/GenBank/DDBJ databases">
        <authorList>
            <person name="Nowell W R."/>
        </authorList>
    </citation>
    <scope>NUCLEOTIDE SEQUENCE</scope>
    <source>
        <strain evidence="6">Ploen Becks lab</strain>
    </source>
</reference>
<dbReference type="GO" id="GO:0008234">
    <property type="term" value="F:cysteine-type peptidase activity"/>
    <property type="evidence" value="ECO:0007669"/>
    <property type="project" value="InterPro"/>
</dbReference>
<dbReference type="GO" id="GO:0006508">
    <property type="term" value="P:proteolysis"/>
    <property type="evidence" value="ECO:0007669"/>
    <property type="project" value="UniProtKB-KW"/>
</dbReference>
<organism evidence="6 7">
    <name type="scientific">Brachionus calyciflorus</name>
    <dbReference type="NCBI Taxonomy" id="104777"/>
    <lineage>
        <taxon>Eukaryota</taxon>
        <taxon>Metazoa</taxon>
        <taxon>Spiralia</taxon>
        <taxon>Gnathifera</taxon>
        <taxon>Rotifera</taxon>
        <taxon>Eurotatoria</taxon>
        <taxon>Monogononta</taxon>
        <taxon>Pseudotrocha</taxon>
        <taxon>Ploima</taxon>
        <taxon>Brachionidae</taxon>
        <taxon>Brachionus</taxon>
    </lineage>
</organism>
<evidence type="ECO:0000256" key="2">
    <source>
        <dbReference type="ARBA" id="ARBA00022670"/>
    </source>
</evidence>
<evidence type="ECO:0000313" key="7">
    <source>
        <dbReference type="Proteomes" id="UP000663879"/>
    </source>
</evidence>
<sequence>MISDQSVEVKPTFRLLGVTIDNKLQFLNHSNFSNNSTNLKQTDQSPNQNLNKSTVASTKPDKCSSVTATSSNFDQNKNKIDCSIIKGFGIQLLQNDLQSITTGEKLNDKIVNFYLSLLSNSLENLKALTFDSILINKILSSDLRGISRALIKYNQKKIDILFFPIFLKNGHWALLVMESSKNSAFFFDWIFEIDAQLISNIIAVLSKYIISNKY</sequence>
<name>A0A813WNU9_9BILA</name>
<dbReference type="SUPFAM" id="SSF54001">
    <property type="entry name" value="Cysteine proteinases"/>
    <property type="match status" value="1"/>
</dbReference>
<keyword evidence="2" id="KW-0645">Protease</keyword>
<keyword evidence="7" id="KW-1185">Reference proteome</keyword>
<protein>
    <recommendedName>
        <fullName evidence="5">Ubiquitin-like protease family profile domain-containing protein</fullName>
    </recommendedName>
</protein>
<evidence type="ECO:0000256" key="4">
    <source>
        <dbReference type="SAM" id="MobiDB-lite"/>
    </source>
</evidence>
<comment type="similarity">
    <text evidence="1">Belongs to the peptidase C48 family.</text>
</comment>
<evidence type="ECO:0000259" key="5">
    <source>
        <dbReference type="PROSITE" id="PS50600"/>
    </source>
</evidence>
<dbReference type="AlphaFoldDB" id="A0A813WNU9"/>
<dbReference type="Gene3D" id="3.40.395.10">
    <property type="entry name" value="Adenoviral Proteinase, Chain A"/>
    <property type="match status" value="1"/>
</dbReference>